<dbReference type="AlphaFoldDB" id="X1H344"/>
<name>X1H344_9ZZZZ</name>
<dbReference type="EMBL" id="BARU01034524">
    <property type="protein sequence ID" value="GAH64576.1"/>
    <property type="molecule type" value="Genomic_DNA"/>
</dbReference>
<organism evidence="2">
    <name type="scientific">marine sediment metagenome</name>
    <dbReference type="NCBI Taxonomy" id="412755"/>
    <lineage>
        <taxon>unclassified sequences</taxon>
        <taxon>metagenomes</taxon>
        <taxon>ecological metagenomes</taxon>
    </lineage>
</organism>
<accession>X1H344</accession>
<keyword evidence="1" id="KW-0812">Transmembrane</keyword>
<keyword evidence="1" id="KW-0472">Membrane</keyword>
<gene>
    <name evidence="2" type="ORF">S03H2_54179</name>
</gene>
<feature type="non-terminal residue" evidence="2">
    <location>
        <position position="257"/>
    </location>
</feature>
<feature type="transmembrane region" description="Helical" evidence="1">
    <location>
        <begin position="147"/>
        <end position="168"/>
    </location>
</feature>
<reference evidence="2" key="1">
    <citation type="journal article" date="2014" name="Front. Microbiol.">
        <title>High frequency of phylogenetically diverse reductive dehalogenase-homologous genes in deep subseafloor sedimentary metagenomes.</title>
        <authorList>
            <person name="Kawai M."/>
            <person name="Futagami T."/>
            <person name="Toyoda A."/>
            <person name="Takaki Y."/>
            <person name="Nishi S."/>
            <person name="Hori S."/>
            <person name="Arai W."/>
            <person name="Tsubouchi T."/>
            <person name="Morono Y."/>
            <person name="Uchiyama I."/>
            <person name="Ito T."/>
            <person name="Fujiyama A."/>
            <person name="Inagaki F."/>
            <person name="Takami H."/>
        </authorList>
    </citation>
    <scope>NUCLEOTIDE SEQUENCE</scope>
    <source>
        <strain evidence="2">Expedition CK06-06</strain>
    </source>
</reference>
<keyword evidence="1" id="KW-1133">Transmembrane helix</keyword>
<sequence length="257" mass="29039">MQCLPGYFSSVINNVVLTFQHPNYRTETFGFEIQLNRIEFDVDIVGHEDANPTIKTDIGSTFNLQIELLNFETNQTIVNATVLYEWAYGVGELIEITPGIYQLSTQLPENLQGNFIFNLIISKEGNLYKTTQSSFLLVIGEPEFPVLLIWIIIAISAVIISVLGVLSLRSYVILPRRRKKEADLLSKTQRFKDIQNIQAIVAIHRYSGIPLYSKSYSILEKHKKELFSGFIQAIITVGEEMGGKREIDGDSTKSNNS</sequence>
<evidence type="ECO:0000256" key="1">
    <source>
        <dbReference type="SAM" id="Phobius"/>
    </source>
</evidence>
<comment type="caution">
    <text evidence="2">The sequence shown here is derived from an EMBL/GenBank/DDBJ whole genome shotgun (WGS) entry which is preliminary data.</text>
</comment>
<evidence type="ECO:0000313" key="2">
    <source>
        <dbReference type="EMBL" id="GAH64576.1"/>
    </source>
</evidence>
<proteinExistence type="predicted"/>
<protein>
    <submittedName>
        <fullName evidence="2">Uncharacterized protein</fullName>
    </submittedName>
</protein>